<feature type="domain" description="RRP12 N-terminal HEAT" evidence="6">
    <location>
        <begin position="21"/>
        <end position="280"/>
    </location>
</feature>
<dbReference type="InterPro" id="IPR011989">
    <property type="entry name" value="ARM-like"/>
</dbReference>
<dbReference type="EMBL" id="MU004238">
    <property type="protein sequence ID" value="KAF2666875.1"/>
    <property type="molecule type" value="Genomic_DNA"/>
</dbReference>
<dbReference type="GO" id="GO:0005634">
    <property type="term" value="C:nucleus"/>
    <property type="evidence" value="ECO:0007669"/>
    <property type="project" value="UniProtKB-SubCell"/>
</dbReference>
<feature type="region of interest" description="Disordered" evidence="4">
    <location>
        <begin position="1001"/>
        <end position="1058"/>
    </location>
</feature>
<feature type="compositionally biased region" description="Polar residues" evidence="4">
    <location>
        <begin position="1244"/>
        <end position="1253"/>
    </location>
</feature>
<dbReference type="SUPFAM" id="SSF48371">
    <property type="entry name" value="ARM repeat"/>
    <property type="match status" value="1"/>
</dbReference>
<proteinExistence type="inferred from homology"/>
<comment type="subcellular location">
    <subcellularLocation>
        <location evidence="1">Nucleus</location>
    </subcellularLocation>
</comment>
<dbReference type="PANTHER" id="PTHR48287:SF1">
    <property type="entry name" value="ARM REPEAT SUPERFAMILY PROTEIN"/>
    <property type="match status" value="1"/>
</dbReference>
<dbReference type="InterPro" id="IPR016024">
    <property type="entry name" value="ARM-type_fold"/>
</dbReference>
<evidence type="ECO:0000256" key="2">
    <source>
        <dbReference type="ARBA" id="ARBA00007690"/>
    </source>
</evidence>
<feature type="domain" description="RRP12 HEAT" evidence="5">
    <location>
        <begin position="348"/>
        <end position="633"/>
    </location>
</feature>
<keyword evidence="3" id="KW-0539">Nucleus</keyword>
<dbReference type="InterPro" id="IPR012978">
    <property type="entry name" value="HEAT_RRP12"/>
</dbReference>
<dbReference type="OrthoDB" id="2192888at2759"/>
<evidence type="ECO:0000256" key="3">
    <source>
        <dbReference type="ARBA" id="ARBA00023242"/>
    </source>
</evidence>
<reference evidence="7" key="1">
    <citation type="journal article" date="2020" name="Stud. Mycol.">
        <title>101 Dothideomycetes genomes: a test case for predicting lifestyles and emergence of pathogens.</title>
        <authorList>
            <person name="Haridas S."/>
            <person name="Albert R."/>
            <person name="Binder M."/>
            <person name="Bloem J."/>
            <person name="Labutti K."/>
            <person name="Salamov A."/>
            <person name="Andreopoulos B."/>
            <person name="Baker S."/>
            <person name="Barry K."/>
            <person name="Bills G."/>
            <person name="Bluhm B."/>
            <person name="Cannon C."/>
            <person name="Castanera R."/>
            <person name="Culley D."/>
            <person name="Daum C."/>
            <person name="Ezra D."/>
            <person name="Gonzalez J."/>
            <person name="Henrissat B."/>
            <person name="Kuo A."/>
            <person name="Liang C."/>
            <person name="Lipzen A."/>
            <person name="Lutzoni F."/>
            <person name="Magnuson J."/>
            <person name="Mondo S."/>
            <person name="Nolan M."/>
            <person name="Ohm R."/>
            <person name="Pangilinan J."/>
            <person name="Park H.-J."/>
            <person name="Ramirez L."/>
            <person name="Alfaro M."/>
            <person name="Sun H."/>
            <person name="Tritt A."/>
            <person name="Yoshinaga Y."/>
            <person name="Zwiers L.-H."/>
            <person name="Turgeon B."/>
            <person name="Goodwin S."/>
            <person name="Spatafora J."/>
            <person name="Crous P."/>
            <person name="Grigoriev I."/>
        </authorList>
    </citation>
    <scope>NUCLEOTIDE SEQUENCE</scope>
    <source>
        <strain evidence="7">CBS 115976</strain>
    </source>
</reference>
<dbReference type="InterPro" id="IPR057860">
    <property type="entry name" value="HEAT_RRP12_N"/>
</dbReference>
<evidence type="ECO:0000256" key="4">
    <source>
        <dbReference type="SAM" id="MobiDB-lite"/>
    </source>
</evidence>
<organism evidence="7 8">
    <name type="scientific">Microthyrium microscopicum</name>
    <dbReference type="NCBI Taxonomy" id="703497"/>
    <lineage>
        <taxon>Eukaryota</taxon>
        <taxon>Fungi</taxon>
        <taxon>Dikarya</taxon>
        <taxon>Ascomycota</taxon>
        <taxon>Pezizomycotina</taxon>
        <taxon>Dothideomycetes</taxon>
        <taxon>Dothideomycetes incertae sedis</taxon>
        <taxon>Microthyriales</taxon>
        <taxon>Microthyriaceae</taxon>
        <taxon>Microthyrium</taxon>
    </lineage>
</organism>
<accession>A0A6A6U3N6</accession>
<dbReference type="Proteomes" id="UP000799302">
    <property type="component" value="Unassembled WGS sequence"/>
</dbReference>
<evidence type="ECO:0000256" key="1">
    <source>
        <dbReference type="ARBA" id="ARBA00004123"/>
    </source>
</evidence>
<feature type="region of interest" description="Disordered" evidence="4">
    <location>
        <begin position="1149"/>
        <end position="1253"/>
    </location>
</feature>
<protein>
    <submittedName>
        <fullName evidence="7">Ribosomal RNA-processing protein 12</fullName>
    </submittedName>
</protein>
<dbReference type="Gene3D" id="1.25.10.10">
    <property type="entry name" value="Leucine-rich Repeat Variant"/>
    <property type="match status" value="1"/>
</dbReference>
<dbReference type="Pfam" id="PF25772">
    <property type="entry name" value="HEAT_RRP12_N"/>
    <property type="match status" value="1"/>
</dbReference>
<evidence type="ECO:0000259" key="5">
    <source>
        <dbReference type="Pfam" id="PF08161"/>
    </source>
</evidence>
<dbReference type="InterPro" id="IPR052087">
    <property type="entry name" value="RRP12"/>
</dbReference>
<dbReference type="AlphaFoldDB" id="A0A6A6U3N6"/>
<gene>
    <name evidence="7" type="ORF">BT63DRAFT_390316</name>
</gene>
<dbReference type="Pfam" id="PF08161">
    <property type="entry name" value="RRP12_HEAT"/>
    <property type="match status" value="1"/>
</dbReference>
<name>A0A6A6U3N6_9PEZI</name>
<evidence type="ECO:0000313" key="7">
    <source>
        <dbReference type="EMBL" id="KAF2666875.1"/>
    </source>
</evidence>
<evidence type="ECO:0000313" key="8">
    <source>
        <dbReference type="Proteomes" id="UP000799302"/>
    </source>
</evidence>
<keyword evidence="8" id="KW-1185">Reference proteome</keyword>
<sequence>MVATLEERLQQIRDNPKLQSQQQTHLVLSAVEDTLRDQKADLTPTAYFSALLALLSQYISTKSIVNKEVATAVVYLLDLFTPHVPQSLLRAKFAQILSKLAVVLTQSEAEAPILRPSIGCLESLLIVQDSQGWALPQSQISPRRAVAGLLNIASDHRPKVRLRAQEALTRVLKNPPPSPSLDHPAADMCAETALRVLKEGVVASKKQKKSHSHKDAQAHAPSLIHTLQLIKIIAKASGGWPSRKIDALCELLLDISRSSNEFLTKESFAVFEVIFEGMADEVSSAKLPSLLDSLESLQPSETDTQLMPPWVAVLSRGYDVSAQVLPEDTFQKLPAVFEKVAHFLGSMSYPVRTSAADCLISFLVNCIPISAIVEPSIYDEKLLEKLAKAGIQLLSVKYQSAWEDVFRVIAAMLEAFHWRSETLLVDAVKTVAELRSNPGFNGKEQADAVISKAIGSMGPQRVLEILPLNLATRTSEPGRVWLLPLMRDSIGNTNLAHFRSELVPLSEKLYTKILEHGEAEKTVEIKIYETIVQQIWSTLPGYCDFPLDLVDAFDQPFAEQISNVLYQQVELRTDLCRALQILIDSNTDRLAMLEDESLALLRVSKADAEKNLEHMKGFASNILAILFNVYTETLPQYRGPIIQCINSYLSITSENDLIETFGRVVTMLEGSLSETNGQAKGKSNGEPANSRMPPLNQTLMDLVIAMAGHLPRASLAQLFSVAMVILQKNDSFLQKKAYKMIPRLAESEVGRQALQERSAELQDLLLKTSENVATHARRDRLRSISQLIDHLPATDLHFIPAILPEVVLCTKESNTKAREAAYDLLISMGEKMSEGGTIVQSKVPHLPEGAPTVTASLDEYFTMVSAGLAGSTPLSISATILAVSRILFHFQDKLADNTVGEIIETMDIFLESQNREIVRSVLGFVKVCAARLPPKLLEPRLASLIPHLLKWNQEHKARFQSKIRHILERMIRRIGLPAVEKATPESDRKFITSIRKEVARRKKKRTTDANASDSDDAAPRRAKHKLDGAVDEALYGSDDDAASSASDSSDDEILGKTRKRRAPEDKFIVEADDEPLDLLDKRALAHISSTRPLKARGAPKKHKATVNADGKLVFAADASAQADSEMADADAGAPADGGVDAYVAALKGGNAARRGQKGRIKFSNKPGREAGDEDEEMEEASLGKEVQAARKQKNGKDVSSSKGGSPGKGMAMGKKLVKGGAMKAQKAQRRGLGVEKTRGGRVTKASSSRVGRG</sequence>
<feature type="compositionally biased region" description="Low complexity" evidence="4">
    <location>
        <begin position="1197"/>
        <end position="1214"/>
    </location>
</feature>
<evidence type="ECO:0000259" key="6">
    <source>
        <dbReference type="Pfam" id="PF25772"/>
    </source>
</evidence>
<comment type="similarity">
    <text evidence="2">Belongs to the RRP12 family.</text>
</comment>
<dbReference type="PANTHER" id="PTHR48287">
    <property type="entry name" value="ARM REPEAT SUPERFAMILY PROTEIN"/>
    <property type="match status" value="1"/>
</dbReference>